<dbReference type="SMART" id="SM00849">
    <property type="entry name" value="Lactamase_B"/>
    <property type="match status" value="1"/>
</dbReference>
<sequence length="206" mass="22518">MNIEHLETSGTFRLDGGEWDVDNNVYLLSGKEGVYIVDPAHDKQAIIDAVGDRKVLAVLLTHAHNDHCDLVPEIVGHYGAPAYLHPDDDMLWKESNGDATYLPLNDGRHFELDGQPIITIHTPGHSPGCVVFHIPSENTLISGDTLFNGGPGATGRKYSDFDTIIESLRTRVFTLDADTTVLPGHGDNTTVGAEAARLDEYIQRGY</sequence>
<dbReference type="OrthoDB" id="2971563at2"/>
<dbReference type="GO" id="GO:0016787">
    <property type="term" value="F:hydrolase activity"/>
    <property type="evidence" value="ECO:0007669"/>
    <property type="project" value="UniProtKB-KW"/>
</dbReference>
<dbReference type="RefSeq" id="WP_075726668.1">
    <property type="nucleotide sequence ID" value="NZ_CP009245.1"/>
</dbReference>
<dbReference type="InterPro" id="IPR051453">
    <property type="entry name" value="MBL_Glyoxalase_II"/>
</dbReference>
<evidence type="ECO:0000259" key="1">
    <source>
        <dbReference type="SMART" id="SM00849"/>
    </source>
</evidence>
<dbReference type="Gene3D" id="3.60.15.10">
    <property type="entry name" value="Ribonuclease Z/Hydroxyacylglutathione hydrolase-like"/>
    <property type="match status" value="1"/>
</dbReference>
<dbReference type="KEGG" id="caqu:CAQU_07945"/>
<accession>A0A1L7CGN9</accession>
<dbReference type="Proteomes" id="UP000185478">
    <property type="component" value="Chromosome"/>
</dbReference>
<proteinExistence type="predicted"/>
<name>A0A1L7CGN9_9CORY</name>
<evidence type="ECO:0000313" key="3">
    <source>
        <dbReference type="Proteomes" id="UP000185478"/>
    </source>
</evidence>
<dbReference type="Pfam" id="PF00753">
    <property type="entry name" value="Lactamase_B"/>
    <property type="match status" value="1"/>
</dbReference>
<dbReference type="InterPro" id="IPR036866">
    <property type="entry name" value="RibonucZ/Hydroxyglut_hydro"/>
</dbReference>
<reference evidence="2 3" key="1">
    <citation type="submission" date="2014-08" db="EMBL/GenBank/DDBJ databases">
        <title>Complete genome sequence of Corynebacterium aquilae S-613T(T) (=DSM 44791(T)), isolated from the choana of a healthy golden eagle.</title>
        <authorList>
            <person name="Ruckert C."/>
            <person name="Albersmeier A."/>
            <person name="Winkler A."/>
            <person name="Kalinowski J."/>
        </authorList>
    </citation>
    <scope>NUCLEOTIDE SEQUENCE [LARGE SCALE GENOMIC DNA]</scope>
    <source>
        <strain evidence="2 3">S-613</strain>
    </source>
</reference>
<organism evidence="2 3">
    <name type="scientific">Corynebacterium aquilae DSM 44791</name>
    <dbReference type="NCBI Taxonomy" id="1431546"/>
    <lineage>
        <taxon>Bacteria</taxon>
        <taxon>Bacillati</taxon>
        <taxon>Actinomycetota</taxon>
        <taxon>Actinomycetes</taxon>
        <taxon>Mycobacteriales</taxon>
        <taxon>Corynebacteriaceae</taxon>
        <taxon>Corynebacterium</taxon>
    </lineage>
</organism>
<dbReference type="PANTHER" id="PTHR46233">
    <property type="entry name" value="HYDROXYACYLGLUTATHIONE HYDROLASE GLOC"/>
    <property type="match status" value="1"/>
</dbReference>
<dbReference type="InterPro" id="IPR001279">
    <property type="entry name" value="Metallo-B-lactamas"/>
</dbReference>
<dbReference type="SUPFAM" id="SSF56281">
    <property type="entry name" value="Metallo-hydrolase/oxidoreductase"/>
    <property type="match status" value="1"/>
</dbReference>
<dbReference type="PANTHER" id="PTHR46233:SF4">
    <property type="entry name" value="METALLO-BETA-LACTAMASE DOMAIN-CONTAINING PROTEIN"/>
    <property type="match status" value="1"/>
</dbReference>
<evidence type="ECO:0000313" key="2">
    <source>
        <dbReference type="EMBL" id="APT85017.1"/>
    </source>
</evidence>
<keyword evidence="3" id="KW-1185">Reference proteome</keyword>
<dbReference type="CDD" id="cd06262">
    <property type="entry name" value="metallo-hydrolase-like_MBL-fold"/>
    <property type="match status" value="1"/>
</dbReference>
<feature type="domain" description="Metallo-beta-lactamase" evidence="1">
    <location>
        <begin position="22"/>
        <end position="185"/>
    </location>
</feature>
<dbReference type="EMBL" id="CP009245">
    <property type="protein sequence ID" value="APT85017.1"/>
    <property type="molecule type" value="Genomic_DNA"/>
</dbReference>
<dbReference type="STRING" id="1431546.CAQU_07945"/>
<keyword evidence="2" id="KW-0378">Hydrolase</keyword>
<gene>
    <name evidence="2" type="ORF">CAQU_07945</name>
</gene>
<dbReference type="AlphaFoldDB" id="A0A1L7CGN9"/>
<protein>
    <submittedName>
        <fullName evidence="2">Zn-dependent hydrolase</fullName>
    </submittedName>
</protein>